<reference evidence="2 3" key="1">
    <citation type="submission" date="2019-11" db="EMBL/GenBank/DDBJ databases">
        <authorList>
            <person name="Zheng R.K."/>
            <person name="Sun C.M."/>
        </authorList>
    </citation>
    <scope>NUCLEOTIDE SEQUENCE [LARGE SCALE GENOMIC DNA]</scope>
    <source>
        <strain evidence="2 3">SRB007</strain>
    </source>
</reference>
<dbReference type="CDD" id="cd04301">
    <property type="entry name" value="NAT_SF"/>
    <property type="match status" value="1"/>
</dbReference>
<evidence type="ECO:0000259" key="1">
    <source>
        <dbReference type="PROSITE" id="PS51186"/>
    </source>
</evidence>
<accession>A0A6I6JDP2</accession>
<dbReference type="RefSeq" id="WP_158945861.1">
    <property type="nucleotide sequence ID" value="NZ_CP046400.1"/>
</dbReference>
<dbReference type="GO" id="GO:0016747">
    <property type="term" value="F:acyltransferase activity, transferring groups other than amino-acyl groups"/>
    <property type="evidence" value="ECO:0007669"/>
    <property type="project" value="InterPro"/>
</dbReference>
<feature type="domain" description="N-acetyltransferase" evidence="1">
    <location>
        <begin position="5"/>
        <end position="156"/>
    </location>
</feature>
<dbReference type="EMBL" id="CP046400">
    <property type="protein sequence ID" value="QGY38753.1"/>
    <property type="molecule type" value="Genomic_DNA"/>
</dbReference>
<protein>
    <submittedName>
        <fullName evidence="2">GNAT family N-acetyltransferase</fullName>
    </submittedName>
</protein>
<dbReference type="SUPFAM" id="SSF55729">
    <property type="entry name" value="Acyl-CoA N-acyltransferases (Nat)"/>
    <property type="match status" value="1"/>
</dbReference>
<dbReference type="Proteomes" id="UP000428328">
    <property type="component" value="Chromosome"/>
</dbReference>
<evidence type="ECO:0000313" key="3">
    <source>
        <dbReference type="Proteomes" id="UP000428328"/>
    </source>
</evidence>
<dbReference type="Pfam" id="PF13673">
    <property type="entry name" value="Acetyltransf_10"/>
    <property type="match status" value="1"/>
</dbReference>
<dbReference type="AlphaFoldDB" id="A0A6I6JDP2"/>
<organism evidence="2 3">
    <name type="scientific">Pseudodesulfovibrio cashew</name>
    <dbReference type="NCBI Taxonomy" id="2678688"/>
    <lineage>
        <taxon>Bacteria</taxon>
        <taxon>Pseudomonadati</taxon>
        <taxon>Thermodesulfobacteriota</taxon>
        <taxon>Desulfovibrionia</taxon>
        <taxon>Desulfovibrionales</taxon>
        <taxon>Desulfovibrionaceae</taxon>
    </lineage>
</organism>
<proteinExistence type="predicted"/>
<dbReference type="InterPro" id="IPR052564">
    <property type="entry name" value="N-acetyltrans/Recomb-assoc"/>
</dbReference>
<sequence length="161" mass="17120">MNNDIIYGPLPPEREAEAVALVRSVFDTAVAPGYGEQGRATFHDYVTQLAFSQRSQGAFALTAEQGGKVIGVIEVLDTGHVALLFVSPDRQGLGVGGELMRRAVAHCRRSSGAPTQFTVNASPNAVPAYERMGFAATNTEQELNGVRFVPMTMPLSPPATS</sequence>
<keyword evidence="2" id="KW-0808">Transferase</keyword>
<dbReference type="PANTHER" id="PTHR43451">
    <property type="entry name" value="ACETYLTRANSFERASE (GNAT) FAMILY PROTEIN"/>
    <property type="match status" value="1"/>
</dbReference>
<keyword evidence="3" id="KW-1185">Reference proteome</keyword>
<evidence type="ECO:0000313" key="2">
    <source>
        <dbReference type="EMBL" id="QGY38753.1"/>
    </source>
</evidence>
<dbReference type="PANTHER" id="PTHR43451:SF1">
    <property type="entry name" value="ACETYLTRANSFERASE"/>
    <property type="match status" value="1"/>
</dbReference>
<dbReference type="InterPro" id="IPR000182">
    <property type="entry name" value="GNAT_dom"/>
</dbReference>
<gene>
    <name evidence="2" type="ORF">GM415_00885</name>
</gene>
<dbReference type="PROSITE" id="PS51186">
    <property type="entry name" value="GNAT"/>
    <property type="match status" value="1"/>
</dbReference>
<dbReference type="InterPro" id="IPR016181">
    <property type="entry name" value="Acyl_CoA_acyltransferase"/>
</dbReference>
<name>A0A6I6JDP2_9BACT</name>
<dbReference type="KEGG" id="psel:GM415_00885"/>
<dbReference type="Gene3D" id="3.40.630.30">
    <property type="match status" value="1"/>
</dbReference>